<organism evidence="2">
    <name type="scientific">Rhodotorula toruloides</name>
    <name type="common">Yeast</name>
    <name type="synonym">Rhodosporidium toruloides</name>
    <dbReference type="NCBI Taxonomy" id="5286"/>
    <lineage>
        <taxon>Eukaryota</taxon>
        <taxon>Fungi</taxon>
        <taxon>Dikarya</taxon>
        <taxon>Basidiomycota</taxon>
        <taxon>Pucciniomycotina</taxon>
        <taxon>Microbotryomycetes</taxon>
        <taxon>Sporidiobolales</taxon>
        <taxon>Sporidiobolaceae</taxon>
        <taxon>Rhodotorula</taxon>
    </lineage>
</organism>
<reference evidence="2" key="1">
    <citation type="journal article" date="2014" name="Genome Announc.">
        <title>Draft genome sequence of Rhodosporidium toruloides CECT1137, an oleaginous yeast of biotechnological interest.</title>
        <authorList>
            <person name="Morin N."/>
            <person name="Calcas X."/>
            <person name="Devillers H."/>
            <person name="Durrens P."/>
            <person name="Sherman D.J."/>
            <person name="Nicaud J.-M."/>
            <person name="Neuveglise C."/>
        </authorList>
    </citation>
    <scope>NUCLEOTIDE SEQUENCE</scope>
    <source>
        <strain evidence="2">CECT1137</strain>
    </source>
</reference>
<dbReference type="AlphaFoldDB" id="A0A061BE84"/>
<dbReference type="PANTHER" id="PTHR47473">
    <property type="entry name" value="BTA1P"/>
    <property type="match status" value="1"/>
</dbReference>
<dbReference type="EMBL" id="LK052952">
    <property type="protein sequence ID" value="CDR48296.1"/>
    <property type="molecule type" value="Genomic_DNA"/>
</dbReference>
<proteinExistence type="predicted"/>
<accession>A0A061BE84</accession>
<name>A0A061BE84_RHOTO</name>
<dbReference type="SUPFAM" id="SSF53335">
    <property type="entry name" value="S-adenosyl-L-methionine-dependent methyltransferases"/>
    <property type="match status" value="2"/>
</dbReference>
<dbReference type="Pfam" id="PF11899">
    <property type="entry name" value="DUF3419"/>
    <property type="match status" value="1"/>
</dbReference>
<gene>
    <name evidence="2" type="ORF">RHTO0S_17e00628g</name>
</gene>
<dbReference type="InterPro" id="IPR021829">
    <property type="entry name" value="DUF3419"/>
</dbReference>
<sequence length="823" mass="94218">MASRMLLLGAAGGLGLYFRPLQAQLTTYTQHAGMSAWLLGAGIAVIALSSFARELVTAWTFAWNCFFQPLGKNASQEGRLNRFYQGQAAIYDKTRSKLLRGRTTMLKLSAAHLREQRRKNPNKRLIWLDIGGGTGWNVEEMDKYFPIKEFDAVYVLDLCGPLLEVSRKRFAARGWKNVQCLLQDATHFVLPEWTEEGLGEEGGLDFVTMSYSLSMMPDHLTLLDRVERFLHPSGLFSVCDFYVSARETTSVAGVIGDVTSRQCSWLTRWFWLHWFELDHVDLHPSRRQYLEHRFATIKSFNARNGFVLPGLIRIPYYVSLHTSRRVDTSSANQAYEIDAGNTISASPSPLLMPTLSRQASTNEIPDLALGVSAALSRSRSRSSASKPKQRVNRAYSRSSDNSDKSDSVRIDIAPELQLSAFHYGYRHWRVPYIDDPVHHEFRTFTYAFAWEDPRVDMEHLKINKDDSVLCITSGGCNALHYAIEAQPRRIHTVDFNPCQGHVLELKLACIYALEYDDFWLLFGEGRHPNFRELLDSKLSPFLTSHAYQYWRKNDHMFDSAFYMRGYSGHALRLAYWALRITGMYGSVHKMCAAPTLEEQRRIWTSRIRPIILSAFIRKVFLANPIFQWNSLGVPINQARVFLKETTTSQFAIDALDPIGLNSHVAKDNYFYQLCLEAKYTKDSCPLYLTREGFEKLKQNDGAALDCFRLHTDSIMNVMNRLGKDSLTIAIIMDLQDWFPNTVDSPPARGSKPCELTQTIRTLRNALKPNGRVFFRSAGQEPWYLELYRREGFKVECIHKRPIGGKIPIDRVNMYASFYCATKK</sequence>
<evidence type="ECO:0000256" key="1">
    <source>
        <dbReference type="SAM" id="MobiDB-lite"/>
    </source>
</evidence>
<protein>
    <submittedName>
        <fullName evidence="2">RHTO0S17e00628g1_1</fullName>
    </submittedName>
</protein>
<dbReference type="InterPro" id="IPR029063">
    <property type="entry name" value="SAM-dependent_MTases_sf"/>
</dbReference>
<evidence type="ECO:0000313" key="2">
    <source>
        <dbReference type="EMBL" id="CDR48296.1"/>
    </source>
</evidence>
<feature type="region of interest" description="Disordered" evidence="1">
    <location>
        <begin position="378"/>
        <end position="406"/>
    </location>
</feature>
<dbReference type="OrthoDB" id="10253390at2759"/>
<dbReference type="CDD" id="cd02440">
    <property type="entry name" value="AdoMet_MTases"/>
    <property type="match status" value="1"/>
</dbReference>
<dbReference type="PANTHER" id="PTHR47473:SF1">
    <property type="entry name" value="METHYLTRANSFERASE DOMAIN-CONTAINING PROTEIN"/>
    <property type="match status" value="1"/>
</dbReference>
<dbReference type="Gene3D" id="3.40.50.150">
    <property type="entry name" value="Vaccinia Virus protein VP39"/>
    <property type="match status" value="1"/>
</dbReference>
<dbReference type="Pfam" id="PF13489">
    <property type="entry name" value="Methyltransf_23"/>
    <property type="match status" value="1"/>
</dbReference>